<gene>
    <name evidence="2" type="ORF">LTRI10_LOCUS1891</name>
</gene>
<name>A0AAV2CCM0_9ROSI</name>
<dbReference type="Gene3D" id="3.30.559.10">
    <property type="entry name" value="Chloramphenicol acetyltransferase-like domain"/>
    <property type="match status" value="1"/>
</dbReference>
<dbReference type="InterPro" id="IPR023213">
    <property type="entry name" value="CAT-like_dom_sf"/>
</dbReference>
<dbReference type="AlphaFoldDB" id="A0AAV2CCM0"/>
<reference evidence="2 3" key="1">
    <citation type="submission" date="2024-04" db="EMBL/GenBank/DDBJ databases">
        <authorList>
            <person name="Fracassetti M."/>
        </authorList>
    </citation>
    <scope>NUCLEOTIDE SEQUENCE [LARGE SCALE GENOMIC DNA]</scope>
</reference>
<feature type="compositionally biased region" description="Basic and acidic residues" evidence="1">
    <location>
        <begin position="132"/>
        <end position="143"/>
    </location>
</feature>
<feature type="compositionally biased region" description="Polar residues" evidence="1">
    <location>
        <begin position="75"/>
        <end position="84"/>
    </location>
</feature>
<proteinExistence type="predicted"/>
<keyword evidence="3" id="KW-1185">Reference proteome</keyword>
<evidence type="ECO:0000313" key="3">
    <source>
        <dbReference type="Proteomes" id="UP001497516"/>
    </source>
</evidence>
<evidence type="ECO:0000256" key="1">
    <source>
        <dbReference type="SAM" id="MobiDB-lite"/>
    </source>
</evidence>
<dbReference type="EMBL" id="OZ034813">
    <property type="protein sequence ID" value="CAL1354034.1"/>
    <property type="molecule type" value="Genomic_DNA"/>
</dbReference>
<protein>
    <submittedName>
        <fullName evidence="2">Uncharacterized protein</fullName>
    </submittedName>
</protein>
<feature type="region of interest" description="Disordered" evidence="1">
    <location>
        <begin position="75"/>
        <end position="151"/>
    </location>
</feature>
<organism evidence="2 3">
    <name type="scientific">Linum trigynum</name>
    <dbReference type="NCBI Taxonomy" id="586398"/>
    <lineage>
        <taxon>Eukaryota</taxon>
        <taxon>Viridiplantae</taxon>
        <taxon>Streptophyta</taxon>
        <taxon>Embryophyta</taxon>
        <taxon>Tracheophyta</taxon>
        <taxon>Spermatophyta</taxon>
        <taxon>Magnoliopsida</taxon>
        <taxon>eudicotyledons</taxon>
        <taxon>Gunneridae</taxon>
        <taxon>Pentapetalae</taxon>
        <taxon>rosids</taxon>
        <taxon>fabids</taxon>
        <taxon>Malpighiales</taxon>
        <taxon>Linaceae</taxon>
        <taxon>Linum</taxon>
    </lineage>
</organism>
<accession>A0AAV2CCM0</accession>
<dbReference type="Proteomes" id="UP001497516">
    <property type="component" value="Chromosome 1"/>
</dbReference>
<evidence type="ECO:0000313" key="2">
    <source>
        <dbReference type="EMBL" id="CAL1354034.1"/>
    </source>
</evidence>
<sequence>MASTSDPRTPDTRVRILSTETIHANNTQTLLERIPLTACDICLILVSTIQKGLLFRSPTDDHPISRQAFIENLKSAFSKTTHSPADSPPTNTLTAPPPPTSTATTPGARSFTPSPRPCGSLSPSLPLPSPEEVPRIHKAAEARRTKRFRYT</sequence>